<dbReference type="EMBL" id="HG996469">
    <property type="protein sequence ID" value="CAG1842537.1"/>
    <property type="molecule type" value="Genomic_DNA"/>
</dbReference>
<dbReference type="PANTHER" id="PTHR33199:SF15">
    <property type="entry name" value="MACPF DOMAIN-CONTAINING PROTEIN CAD1-LIKE"/>
    <property type="match status" value="1"/>
</dbReference>
<evidence type="ECO:0000256" key="2">
    <source>
        <dbReference type="SAM" id="Phobius"/>
    </source>
</evidence>
<dbReference type="InParanoid" id="A0A804IQP8"/>
<dbReference type="EnsemblPlants" id="Ma04_t17210.1">
    <property type="protein sequence ID" value="Ma04_p17210.1"/>
    <property type="gene ID" value="Ma04_g17210"/>
</dbReference>
<dbReference type="OMA" id="NKQVNCG"/>
<feature type="transmembrane region" description="Helical" evidence="2">
    <location>
        <begin position="237"/>
        <end position="255"/>
    </location>
</feature>
<organism evidence="5 6">
    <name type="scientific">Musa acuminata subsp. malaccensis</name>
    <name type="common">Wild banana</name>
    <name type="synonym">Musa malaccensis</name>
    <dbReference type="NCBI Taxonomy" id="214687"/>
    <lineage>
        <taxon>Eukaryota</taxon>
        <taxon>Viridiplantae</taxon>
        <taxon>Streptophyta</taxon>
        <taxon>Embryophyta</taxon>
        <taxon>Tracheophyta</taxon>
        <taxon>Spermatophyta</taxon>
        <taxon>Magnoliopsida</taxon>
        <taxon>Liliopsida</taxon>
        <taxon>Zingiberales</taxon>
        <taxon>Musaceae</taxon>
        <taxon>Musa</taxon>
    </lineage>
</organism>
<accession>A0A804IQP8</accession>
<dbReference type="PANTHER" id="PTHR33199">
    <property type="entry name" value="MACPF DOMAIN-CONTAINING PROTEIN CAD1"/>
    <property type="match status" value="1"/>
</dbReference>
<dbReference type="InterPro" id="IPR044663">
    <property type="entry name" value="CAD1/NSL1-like"/>
</dbReference>
<dbReference type="Proteomes" id="UP000012960">
    <property type="component" value="Unplaced"/>
</dbReference>
<dbReference type="PROSITE" id="PS51412">
    <property type="entry name" value="MACPF_2"/>
    <property type="match status" value="1"/>
</dbReference>
<protein>
    <submittedName>
        <fullName evidence="4">(wild Malaysian banana) hypothetical protein</fullName>
    </submittedName>
</protein>
<dbReference type="SMART" id="SM00457">
    <property type="entry name" value="MACPF"/>
    <property type="match status" value="1"/>
</dbReference>
<keyword evidence="2" id="KW-0812">Transmembrane</keyword>
<gene>
    <name evidence="4" type="ORF">GSMUA_123320.1</name>
</gene>
<dbReference type="GO" id="GO:2000031">
    <property type="term" value="P:regulation of salicylic acid mediated signaling pathway"/>
    <property type="evidence" value="ECO:0007669"/>
    <property type="project" value="InterPro"/>
</dbReference>
<dbReference type="GO" id="GO:0009626">
    <property type="term" value="P:plant-type hypersensitive response"/>
    <property type="evidence" value="ECO:0000318"/>
    <property type="project" value="GO_Central"/>
</dbReference>
<dbReference type="InterPro" id="IPR020864">
    <property type="entry name" value="MACPF"/>
</dbReference>
<evidence type="ECO:0000313" key="4">
    <source>
        <dbReference type="EMBL" id="CAG1842537.1"/>
    </source>
</evidence>
<evidence type="ECO:0000313" key="5">
    <source>
        <dbReference type="EnsemblPlants" id="Ma04_p17210.1"/>
    </source>
</evidence>
<evidence type="ECO:0000259" key="3">
    <source>
        <dbReference type="PROSITE" id="PS51412"/>
    </source>
</evidence>
<keyword evidence="2" id="KW-0472">Membrane</keyword>
<feature type="domain" description="MACPF" evidence="3">
    <location>
        <begin position="4"/>
        <end position="360"/>
    </location>
</feature>
<dbReference type="Pfam" id="PF01823">
    <property type="entry name" value="MACPF"/>
    <property type="match status" value="1"/>
</dbReference>
<evidence type="ECO:0000313" key="6">
    <source>
        <dbReference type="Proteomes" id="UP000012960"/>
    </source>
</evidence>
<keyword evidence="2" id="KW-1133">Transmembrane helix</keyword>
<dbReference type="Gramene" id="Ma04_t17210.1">
    <property type="protein sequence ID" value="Ma04_p17210.1"/>
    <property type="gene ID" value="Ma04_g17210"/>
</dbReference>
<evidence type="ECO:0000256" key="1">
    <source>
        <dbReference type="SAM" id="MobiDB-lite"/>
    </source>
</evidence>
<dbReference type="AlphaFoldDB" id="A0A804IQP8"/>
<proteinExistence type="predicted"/>
<name>A0A804IQP8_MUSAM</name>
<keyword evidence="6" id="KW-1185">Reference proteome</keyword>
<reference evidence="5" key="2">
    <citation type="submission" date="2021-05" db="UniProtKB">
        <authorList>
            <consortium name="EnsemblPlants"/>
        </authorList>
    </citation>
    <scope>IDENTIFICATION</scope>
    <source>
        <strain evidence="5">subsp. malaccensis</strain>
    </source>
</reference>
<feature type="region of interest" description="Disordered" evidence="1">
    <location>
        <begin position="539"/>
        <end position="564"/>
    </location>
</feature>
<sequence length="612" mass="69173">MSTRSEENPALRIIENSIQALGRGFDANCDTRLLYCKGATGSRVVELDEEHARELPIGEGLVVPNVSRDVRCSIESPGRESFGACGFYEMAEYFNRKALLSGSIPLGRFNCAFSFSGSKKIDAAATKSLAMNGKFIPLCKVQLMKHPLSLQDHVKAAVPRSWEPLSLARFIETYGTHVITSITIGGKDVIYVKQHISSTLSITEIKNYILDVGDQRFSETESVTSSGPIKLKGKASILRFFFPIKLLCLLLWILLYLTVKVYTHNHLMLHILLQKSFYVYLLHLLMQDVTVIFRRRGGDDLVQSHVEWARTVPSAPDVIQMTFLPITSLLESIPGKDHLTRAINLYLEYKPPIEELRYFLEFQVPWIWAPVREEFPGHKRKEPVCPFLQFSIMGQKLYVSQEQVSVSRKPVTGLRLFLEGAKQNRLCIQVQHLASLPKMLQPYWDAHVAIGAPKWQGPEEQDSRWFEPVKWRNFSHVTTAPIENNETFISDLSGVFVVTGAQLGVWDFGTKNVLYMKLLYSKVPRCTIRRSLWDHSPDGSKNKLKRLPSGASMSSDESSSDSDLGRLSKFVDMSEMKKGPDDMPGHWVVTGGKLGVEKGKIVLRVKYSLLNY</sequence>
<reference evidence="4" key="1">
    <citation type="submission" date="2021-03" db="EMBL/GenBank/DDBJ databases">
        <authorList>
            <consortium name="Genoscope - CEA"/>
            <person name="William W."/>
        </authorList>
    </citation>
    <scope>NUCLEOTIDE SEQUENCE</scope>
    <source>
        <strain evidence="4">Doubled-haploid Pahang</strain>
    </source>
</reference>